<dbReference type="EMBL" id="CP136891">
    <property type="protein sequence ID" value="WOK96002.1"/>
    <property type="molecule type" value="Genomic_DNA"/>
</dbReference>
<evidence type="ECO:0000256" key="17">
    <source>
        <dbReference type="SAM" id="MobiDB-lite"/>
    </source>
</evidence>
<feature type="transmembrane region" description="Helical" evidence="18">
    <location>
        <begin position="906"/>
        <end position="928"/>
    </location>
</feature>
<evidence type="ECO:0000313" key="22">
    <source>
        <dbReference type="EMBL" id="WOK96002.1"/>
    </source>
</evidence>
<evidence type="ECO:0000256" key="15">
    <source>
        <dbReference type="ARBA" id="ARBA00023136"/>
    </source>
</evidence>
<feature type="region of interest" description="Disordered" evidence="17">
    <location>
        <begin position="156"/>
        <end position="184"/>
    </location>
</feature>
<dbReference type="FunFam" id="2.70.210.12:FF:000001">
    <property type="entry name" value="GTPase Obg"/>
    <property type="match status" value="1"/>
</dbReference>
<feature type="domain" description="OBG-type G" evidence="19">
    <location>
        <begin position="427"/>
        <end position="595"/>
    </location>
</feature>
<proteinExistence type="inferred from homology"/>
<dbReference type="GO" id="GO:0005525">
    <property type="term" value="F:GTP binding"/>
    <property type="evidence" value="ECO:0007669"/>
    <property type="project" value="UniProtKB-KW"/>
</dbReference>
<dbReference type="GO" id="GO:0005739">
    <property type="term" value="C:mitochondrion"/>
    <property type="evidence" value="ECO:0007669"/>
    <property type="project" value="TreeGrafter"/>
</dbReference>
<keyword evidence="6" id="KW-1003">Cell membrane</keyword>
<evidence type="ECO:0000256" key="18">
    <source>
        <dbReference type="SAM" id="Phobius"/>
    </source>
</evidence>
<dbReference type="InterPro" id="IPR006074">
    <property type="entry name" value="GTP1-OBG_CS"/>
</dbReference>
<dbReference type="InterPro" id="IPR006169">
    <property type="entry name" value="GTP1_OBG_dom"/>
</dbReference>
<evidence type="ECO:0000256" key="11">
    <source>
        <dbReference type="ARBA" id="ARBA00022741"/>
    </source>
</evidence>
<dbReference type="FunFam" id="3.40.50.300:FF:000515">
    <property type="entry name" value="GTPase Obg"/>
    <property type="match status" value="1"/>
</dbReference>
<dbReference type="Pfam" id="PF09269">
    <property type="entry name" value="DUF1967"/>
    <property type="match status" value="1"/>
</dbReference>
<dbReference type="SUPFAM" id="SSF102741">
    <property type="entry name" value="Obg GTP-binding protein C-terminal domain"/>
    <property type="match status" value="1"/>
</dbReference>
<feature type="transmembrane region" description="Helical" evidence="18">
    <location>
        <begin position="813"/>
        <end position="835"/>
    </location>
</feature>
<dbReference type="FunFam" id="1.20.1280.290:FF:000003">
    <property type="entry name" value="Bidirectional sugar transporter SWEET"/>
    <property type="match status" value="1"/>
</dbReference>
<evidence type="ECO:0000256" key="1">
    <source>
        <dbReference type="ARBA" id="ARBA00001946"/>
    </source>
</evidence>
<feature type="transmembrane region" description="Helical" evidence="18">
    <location>
        <begin position="873"/>
        <end position="899"/>
    </location>
</feature>
<keyword evidence="12" id="KW-0460">Magnesium</keyword>
<dbReference type="InterPro" id="IPR031167">
    <property type="entry name" value="G_OBG"/>
</dbReference>
<evidence type="ECO:0000256" key="13">
    <source>
        <dbReference type="ARBA" id="ARBA00022989"/>
    </source>
</evidence>
<name>A0AAQ3JVW1_9LILI</name>
<dbReference type="InterPro" id="IPR036346">
    <property type="entry name" value="GTP-bd_prot_GTP1/OBG_C_sf"/>
</dbReference>
<feature type="transmembrane region" description="Helical" evidence="18">
    <location>
        <begin position="847"/>
        <end position="867"/>
    </location>
</feature>
<reference evidence="22 23" key="1">
    <citation type="submission" date="2023-10" db="EMBL/GenBank/DDBJ databases">
        <title>Chromosome-scale genome assembly provides insights into flower coloration mechanisms of Canna indica.</title>
        <authorList>
            <person name="Li C."/>
        </authorList>
    </citation>
    <scope>NUCLEOTIDE SEQUENCE [LARGE SCALE GENOMIC DNA]</scope>
    <source>
        <tissue evidence="22">Flower</tissue>
    </source>
</reference>
<protein>
    <submittedName>
        <fullName evidence="22">Uncharacterized protein</fullName>
    </submittedName>
</protein>
<keyword evidence="23" id="KW-1185">Reference proteome</keyword>
<feature type="transmembrane region" description="Helical" evidence="18">
    <location>
        <begin position="755"/>
        <end position="778"/>
    </location>
</feature>
<dbReference type="SUPFAM" id="SSF82051">
    <property type="entry name" value="Obg GTP-binding protein N-terminal domain"/>
    <property type="match status" value="1"/>
</dbReference>
<feature type="transmembrane region" description="Helical" evidence="18">
    <location>
        <begin position="934"/>
        <end position="955"/>
    </location>
</feature>
<evidence type="ECO:0000256" key="3">
    <source>
        <dbReference type="ARBA" id="ARBA00007699"/>
    </source>
</evidence>
<feature type="domain" description="OCT" evidence="20">
    <location>
        <begin position="623"/>
        <end position="703"/>
    </location>
</feature>
<dbReference type="NCBIfam" id="TIGR02729">
    <property type="entry name" value="Obg_CgtA"/>
    <property type="match status" value="1"/>
</dbReference>
<dbReference type="InterPro" id="IPR014100">
    <property type="entry name" value="GTP-bd_Obg/CgtA"/>
</dbReference>
<keyword evidence="8 18" id="KW-0812">Transmembrane</keyword>
<evidence type="ECO:0000259" key="20">
    <source>
        <dbReference type="PROSITE" id="PS51881"/>
    </source>
</evidence>
<dbReference type="InterPro" id="IPR006073">
    <property type="entry name" value="GTP-bd"/>
</dbReference>
<dbReference type="PRINTS" id="PR00326">
    <property type="entry name" value="GTP1OBG"/>
</dbReference>
<dbReference type="FunFam" id="1.20.1280.290:FF:000001">
    <property type="entry name" value="Bidirectional sugar transporter SWEET"/>
    <property type="match status" value="1"/>
</dbReference>
<dbReference type="InterPro" id="IPR036726">
    <property type="entry name" value="GTP1_OBG_dom_sf"/>
</dbReference>
<dbReference type="CDD" id="cd01898">
    <property type="entry name" value="Obg"/>
    <property type="match status" value="1"/>
</dbReference>
<dbReference type="PANTHER" id="PTHR11702">
    <property type="entry name" value="DEVELOPMENTALLY REGULATED GTP-BINDING PROTEIN-RELATED"/>
    <property type="match status" value="1"/>
</dbReference>
<gene>
    <name evidence="22" type="ORF">Cni_G04709</name>
</gene>
<accession>A0AAQ3JVW1</accession>
<evidence type="ECO:0000256" key="8">
    <source>
        <dbReference type="ARBA" id="ARBA00022692"/>
    </source>
</evidence>
<sequence length="1011" mass="110416">MATAAFALSSLYPRPLAAAGTRPKNRSPRRPPRPTPNLKSRKPSGVPPSYRSSGGGGGEALTYTRLPPKDDFSNDPSVVDGFSEATSSEVRLREAPVPGLDSAKEKRSDRNRNSGYDKNVKVLNYVEEIEEEDEVWGFESNDDFSFGPSLLSTQRTSGEFKAQGGKKTASNSGKNKLPYSEDRGDASFVGDSVFVEEVEVEDNEDEFFEYESEDDELIVGYGSENEVSNSKLDPEFDGEMEYYLDGDEELMEGEVKEKGVPAIMRCFDRAKIYVKAGNGGNGVVAFRREKYVPLGGPSGGDGGKGGNVYVEVDGTMNSLLPFRKNVHFRAGRGAHGQGSKQAGAKGEDVVVKVAPGTVIREAIKGGMDGEVLLELMQPGQRALLLPGGRGGRGNASFKSGTNKAPKIAENGEEGAEMWLDLELKLVADVGIVGAPNAGKSTLLSAISAAQPTIANYPFTTLLPNLGVVSLDFDATMVVADLPGLLEGAHKGFGLGHEFLRHTERCSVLVHVVDGAGQQPEYEFDAVRLELELFSPGLAEKPYIVVYNKMDLPEAYERWSTFKEHLQSRGIDSFCISAMNRQGTHDIVIAAYDLLDKERKAKKELAEWTGPLNLNHVADTIQKQRSSSMNEFEIFHDSSSSTWHVDGAGLRRFVQMTNWQYSESLRRFQHVLEACGVNKSLVKQGVKEGDTVIVAEHQFLPFLSSINTNPSSIIPFIKLLLHCFPPFSLLPRRQGEALVLSKMTLVITIENPAATLVGLLGNILSGLVVLAPMSTFYRIYKMKSIGSYDSVPYVVALFSAMMWVYYGFLTLDVLLLTINIGCCFVEVCYLIIFIIYAPRKARARTFKMILLVNVGIYGGILLLTGILIKGDKRAQIQGGICASFAVTVFAAPLTIIRLVIRTKSVEYMPFSLSFFLTLSAIAWFSYGMLLGDLFVALPNVLGFIFGITQIIIYLMYMNHKKEDGSSNEKLGNQDVEAAAAPPPSAGVELPEKNSNNPQGDQGCEHAQVLAEV</sequence>
<feature type="region of interest" description="Disordered" evidence="17">
    <location>
        <begin position="964"/>
        <end position="1003"/>
    </location>
</feature>
<keyword evidence="14" id="KW-0342">GTP-binding</keyword>
<evidence type="ECO:0000256" key="2">
    <source>
        <dbReference type="ARBA" id="ARBA00004651"/>
    </source>
</evidence>
<dbReference type="Gene3D" id="2.70.210.12">
    <property type="entry name" value="GTP1/OBG domain"/>
    <property type="match status" value="1"/>
</dbReference>
<keyword evidence="11" id="KW-0547">Nucleotide-binding</keyword>
<feature type="region of interest" description="Disordered" evidence="17">
    <location>
        <begin position="1"/>
        <end position="117"/>
    </location>
</feature>
<dbReference type="GO" id="GO:0003924">
    <property type="term" value="F:GTPase activity"/>
    <property type="evidence" value="ECO:0007669"/>
    <property type="project" value="InterPro"/>
</dbReference>
<evidence type="ECO:0000256" key="10">
    <source>
        <dbReference type="ARBA" id="ARBA00022737"/>
    </source>
</evidence>
<dbReference type="GO" id="GO:0042254">
    <property type="term" value="P:ribosome biogenesis"/>
    <property type="evidence" value="ECO:0007669"/>
    <property type="project" value="UniProtKB-UniRule"/>
</dbReference>
<dbReference type="GO" id="GO:0009658">
    <property type="term" value="P:chloroplast organization"/>
    <property type="evidence" value="ECO:0007669"/>
    <property type="project" value="UniProtKB-ARBA"/>
</dbReference>
<organism evidence="22 23">
    <name type="scientific">Canna indica</name>
    <name type="common">Indian-shot</name>
    <dbReference type="NCBI Taxonomy" id="4628"/>
    <lineage>
        <taxon>Eukaryota</taxon>
        <taxon>Viridiplantae</taxon>
        <taxon>Streptophyta</taxon>
        <taxon>Embryophyta</taxon>
        <taxon>Tracheophyta</taxon>
        <taxon>Spermatophyta</taxon>
        <taxon>Magnoliopsida</taxon>
        <taxon>Liliopsida</taxon>
        <taxon>Zingiberales</taxon>
        <taxon>Cannaceae</taxon>
        <taxon>Canna</taxon>
    </lineage>
</organism>
<dbReference type="InterPro" id="IPR027417">
    <property type="entry name" value="P-loop_NTPase"/>
</dbReference>
<evidence type="ECO:0000313" key="23">
    <source>
        <dbReference type="Proteomes" id="UP001327560"/>
    </source>
</evidence>
<dbReference type="PROSITE" id="PS51881">
    <property type="entry name" value="OCT"/>
    <property type="match status" value="1"/>
</dbReference>
<dbReference type="GO" id="GO:0000287">
    <property type="term" value="F:magnesium ion binding"/>
    <property type="evidence" value="ECO:0007669"/>
    <property type="project" value="InterPro"/>
</dbReference>
<dbReference type="SUPFAM" id="SSF52540">
    <property type="entry name" value="P-loop containing nucleoside triphosphate hydrolases"/>
    <property type="match status" value="1"/>
</dbReference>
<dbReference type="HAMAP" id="MF_01454">
    <property type="entry name" value="GTPase_Obg"/>
    <property type="match status" value="1"/>
</dbReference>
<evidence type="ECO:0000256" key="9">
    <source>
        <dbReference type="ARBA" id="ARBA00022723"/>
    </source>
</evidence>
<feature type="transmembrane region" description="Helical" evidence="18">
    <location>
        <begin position="790"/>
        <end position="807"/>
    </location>
</feature>
<evidence type="ECO:0000256" key="14">
    <source>
        <dbReference type="ARBA" id="ARBA00023134"/>
    </source>
</evidence>
<dbReference type="NCBIfam" id="NF008955">
    <property type="entry name" value="PRK12297.1"/>
    <property type="match status" value="1"/>
</dbReference>
<dbReference type="NCBIfam" id="NF008954">
    <property type="entry name" value="PRK12296.1"/>
    <property type="match status" value="1"/>
</dbReference>
<dbReference type="InterPro" id="IPR015349">
    <property type="entry name" value="OCT_dom"/>
</dbReference>
<feature type="compositionally biased region" description="Basic and acidic residues" evidence="17">
    <location>
        <begin position="102"/>
        <end position="112"/>
    </location>
</feature>
<keyword evidence="7" id="KW-0762">Sugar transport</keyword>
<evidence type="ECO:0000259" key="19">
    <source>
        <dbReference type="PROSITE" id="PS51710"/>
    </source>
</evidence>
<dbReference type="Gene3D" id="3.40.50.300">
    <property type="entry name" value="P-loop containing nucleotide triphosphate hydrolases"/>
    <property type="match status" value="1"/>
</dbReference>
<evidence type="ECO:0000259" key="21">
    <source>
        <dbReference type="PROSITE" id="PS51883"/>
    </source>
</evidence>
<dbReference type="PROSITE" id="PS51883">
    <property type="entry name" value="OBG"/>
    <property type="match status" value="1"/>
</dbReference>
<keyword evidence="9" id="KW-0479">Metal-binding</keyword>
<dbReference type="Pfam" id="PF01926">
    <property type="entry name" value="MMR_HSR1"/>
    <property type="match status" value="1"/>
</dbReference>
<evidence type="ECO:0000256" key="5">
    <source>
        <dbReference type="ARBA" id="ARBA00022448"/>
    </source>
</evidence>
<dbReference type="Proteomes" id="UP001327560">
    <property type="component" value="Chromosome 2"/>
</dbReference>
<dbReference type="PROSITE" id="PS51710">
    <property type="entry name" value="G_OBG"/>
    <property type="match status" value="1"/>
</dbReference>
<feature type="compositionally biased region" description="Low complexity" evidence="17">
    <location>
        <begin position="43"/>
        <end position="52"/>
    </location>
</feature>
<keyword evidence="10" id="KW-0677">Repeat</keyword>
<dbReference type="Pfam" id="PF03083">
    <property type="entry name" value="MtN3_slv"/>
    <property type="match status" value="2"/>
</dbReference>
<dbReference type="InterPro" id="IPR004316">
    <property type="entry name" value="SWEET_rpt"/>
</dbReference>
<feature type="domain" description="Obg" evidence="21">
    <location>
        <begin position="264"/>
        <end position="426"/>
    </location>
</feature>
<evidence type="ECO:0000256" key="4">
    <source>
        <dbReference type="ARBA" id="ARBA00007809"/>
    </source>
</evidence>
<dbReference type="InterPro" id="IPR045086">
    <property type="entry name" value="OBG_GTPase"/>
</dbReference>
<dbReference type="PROSITE" id="PS00905">
    <property type="entry name" value="GTP1_OBG"/>
    <property type="match status" value="1"/>
</dbReference>
<keyword evidence="5" id="KW-0813">Transport</keyword>
<comment type="cofactor">
    <cofactor evidence="1">
        <name>Mg(2+)</name>
        <dbReference type="ChEBI" id="CHEBI:18420"/>
    </cofactor>
</comment>
<dbReference type="Pfam" id="PF01018">
    <property type="entry name" value="GTP1_OBG"/>
    <property type="match status" value="1"/>
</dbReference>
<comment type="function">
    <text evidence="16">Mediates both low-affinity uptake and efflux of sugar across the plasma membrane.</text>
</comment>
<comment type="similarity">
    <text evidence="3">Belongs to the TRAFAC class OBG-HflX-like GTPase superfamily. OBG GTPase family.</text>
</comment>
<evidence type="ECO:0000256" key="6">
    <source>
        <dbReference type="ARBA" id="ARBA00022475"/>
    </source>
</evidence>
<dbReference type="AlphaFoldDB" id="A0AAQ3JVW1"/>
<keyword evidence="13 18" id="KW-1133">Transmembrane helix</keyword>
<evidence type="ECO:0000256" key="7">
    <source>
        <dbReference type="ARBA" id="ARBA00022597"/>
    </source>
</evidence>
<dbReference type="PANTHER" id="PTHR11702:SF44">
    <property type="entry name" value="GTP-BINDING PROTEIN OBGC, CHLOROPLASTIC"/>
    <property type="match status" value="1"/>
</dbReference>
<comment type="subcellular location">
    <subcellularLocation>
        <location evidence="2">Cell membrane</location>
        <topology evidence="2">Multi-pass membrane protein</topology>
    </subcellularLocation>
</comment>
<evidence type="ECO:0000256" key="16">
    <source>
        <dbReference type="ARBA" id="ARBA00037238"/>
    </source>
</evidence>
<dbReference type="Gene3D" id="3.30.300.350">
    <property type="entry name" value="GTP-binding protein OBG, C-terminal domain"/>
    <property type="match status" value="1"/>
</dbReference>
<dbReference type="Gene3D" id="1.20.1280.290">
    <property type="match status" value="2"/>
</dbReference>
<keyword evidence="15 18" id="KW-0472">Membrane</keyword>
<comment type="similarity">
    <text evidence="4">Belongs to the SWEET sugar transporter family.</text>
</comment>
<feature type="compositionally biased region" description="Basic residues" evidence="17">
    <location>
        <begin position="23"/>
        <end position="32"/>
    </location>
</feature>
<dbReference type="NCBIfam" id="NF008956">
    <property type="entry name" value="PRK12299.1"/>
    <property type="match status" value="1"/>
</dbReference>
<dbReference type="NCBIfam" id="TIGR03595">
    <property type="entry name" value="Obg_CgtA_exten"/>
    <property type="match status" value="1"/>
</dbReference>
<evidence type="ECO:0000256" key="12">
    <source>
        <dbReference type="ARBA" id="ARBA00022842"/>
    </source>
</evidence>
<dbReference type="GO" id="GO:0005886">
    <property type="term" value="C:plasma membrane"/>
    <property type="evidence" value="ECO:0007669"/>
    <property type="project" value="UniProtKB-SubCell"/>
</dbReference>